<proteinExistence type="predicted"/>
<comment type="caution">
    <text evidence="2">The sequence shown here is derived from an EMBL/GenBank/DDBJ whole genome shotgun (WGS) entry which is preliminary data.</text>
</comment>
<protein>
    <recommendedName>
        <fullName evidence="4">Secreted protein</fullName>
    </recommendedName>
</protein>
<evidence type="ECO:0000313" key="3">
    <source>
        <dbReference type="Proteomes" id="UP000252519"/>
    </source>
</evidence>
<reference evidence="2 3" key="1">
    <citation type="submission" date="2014-10" db="EMBL/GenBank/DDBJ databases">
        <title>Draft genome of the hookworm Ancylostoma caninum.</title>
        <authorList>
            <person name="Mitreva M."/>
        </authorList>
    </citation>
    <scope>NUCLEOTIDE SEQUENCE [LARGE SCALE GENOMIC DNA]</scope>
    <source>
        <strain evidence="2 3">Baltimore</strain>
    </source>
</reference>
<gene>
    <name evidence="2" type="ORF">ANCCAN_12979</name>
</gene>
<keyword evidence="3" id="KW-1185">Reference proteome</keyword>
<evidence type="ECO:0008006" key="4">
    <source>
        <dbReference type="Google" id="ProtNLM"/>
    </source>
</evidence>
<name>A0A368G9K7_ANCCA</name>
<dbReference type="OrthoDB" id="10369427at2759"/>
<dbReference type="AlphaFoldDB" id="A0A368G9K7"/>
<accession>A0A368G9K7</accession>
<dbReference type="EMBL" id="JOJR01000251">
    <property type="protein sequence ID" value="RCN41093.1"/>
    <property type="molecule type" value="Genomic_DNA"/>
</dbReference>
<feature type="signal peptide" evidence="1">
    <location>
        <begin position="1"/>
        <end position="18"/>
    </location>
</feature>
<organism evidence="2 3">
    <name type="scientific">Ancylostoma caninum</name>
    <name type="common">Dog hookworm</name>
    <dbReference type="NCBI Taxonomy" id="29170"/>
    <lineage>
        <taxon>Eukaryota</taxon>
        <taxon>Metazoa</taxon>
        <taxon>Ecdysozoa</taxon>
        <taxon>Nematoda</taxon>
        <taxon>Chromadorea</taxon>
        <taxon>Rhabditida</taxon>
        <taxon>Rhabditina</taxon>
        <taxon>Rhabditomorpha</taxon>
        <taxon>Strongyloidea</taxon>
        <taxon>Ancylostomatidae</taxon>
        <taxon>Ancylostomatinae</taxon>
        <taxon>Ancylostoma</taxon>
    </lineage>
</organism>
<keyword evidence="1" id="KW-0732">Signal</keyword>
<sequence>MFQRWLPCILTTIAAVEAASGPPTWSSDKTIVVPLTQRLGHGYYFRYDYKAKSNVYEHTGVAVLYVLAC</sequence>
<evidence type="ECO:0000313" key="2">
    <source>
        <dbReference type="EMBL" id="RCN41093.1"/>
    </source>
</evidence>
<feature type="chain" id="PRO_5017025359" description="Secreted protein" evidence="1">
    <location>
        <begin position="19"/>
        <end position="69"/>
    </location>
</feature>
<evidence type="ECO:0000256" key="1">
    <source>
        <dbReference type="SAM" id="SignalP"/>
    </source>
</evidence>
<dbReference type="Proteomes" id="UP000252519">
    <property type="component" value="Unassembled WGS sequence"/>
</dbReference>